<organism evidence="2 3">
    <name type="scientific">Westerdykella ornata</name>
    <dbReference type="NCBI Taxonomy" id="318751"/>
    <lineage>
        <taxon>Eukaryota</taxon>
        <taxon>Fungi</taxon>
        <taxon>Dikarya</taxon>
        <taxon>Ascomycota</taxon>
        <taxon>Pezizomycotina</taxon>
        <taxon>Dothideomycetes</taxon>
        <taxon>Pleosporomycetidae</taxon>
        <taxon>Pleosporales</taxon>
        <taxon>Sporormiaceae</taxon>
        <taxon>Westerdykella</taxon>
    </lineage>
</organism>
<feature type="compositionally biased region" description="Basic and acidic residues" evidence="1">
    <location>
        <begin position="1"/>
        <end position="16"/>
    </location>
</feature>
<feature type="region of interest" description="Disordered" evidence="1">
    <location>
        <begin position="1"/>
        <end position="22"/>
    </location>
</feature>
<evidence type="ECO:0000313" key="3">
    <source>
        <dbReference type="Proteomes" id="UP000800097"/>
    </source>
</evidence>
<feature type="compositionally biased region" description="Polar residues" evidence="1">
    <location>
        <begin position="133"/>
        <end position="143"/>
    </location>
</feature>
<evidence type="ECO:0000313" key="2">
    <source>
        <dbReference type="EMBL" id="KAF2280907.1"/>
    </source>
</evidence>
<feature type="compositionally biased region" description="Basic residues" evidence="1">
    <location>
        <begin position="63"/>
        <end position="77"/>
    </location>
</feature>
<feature type="region of interest" description="Disordered" evidence="1">
    <location>
        <begin position="54"/>
        <end position="77"/>
    </location>
</feature>
<protein>
    <submittedName>
        <fullName evidence="2">Uncharacterized protein</fullName>
    </submittedName>
</protein>
<keyword evidence="3" id="KW-1185">Reference proteome</keyword>
<dbReference type="AlphaFoldDB" id="A0A6A6JWX0"/>
<feature type="region of interest" description="Disordered" evidence="1">
    <location>
        <begin position="132"/>
        <end position="154"/>
    </location>
</feature>
<name>A0A6A6JWX0_WESOR</name>
<sequence length="154" mass="17665">MPTKTEKERQKEDENPTPRSTPTLIISHLSSVQHASLPLSTGGLGEWSCHQCRTPWHPSNRTTKTRRWKRRKGRNKTLKTGSQWYLNFSHSRSTKPPSSACPAQEKQGPQLRARNAPERNQCSDIQLAEVIYSENSTESNQPQKCEEDGKEKRR</sequence>
<gene>
    <name evidence="2" type="ORF">EI97DRAFT_13229</name>
</gene>
<evidence type="ECO:0000256" key="1">
    <source>
        <dbReference type="SAM" id="MobiDB-lite"/>
    </source>
</evidence>
<accession>A0A6A6JWX0</accession>
<feature type="region of interest" description="Disordered" evidence="1">
    <location>
        <begin position="89"/>
        <end position="120"/>
    </location>
</feature>
<dbReference type="Proteomes" id="UP000800097">
    <property type="component" value="Unassembled WGS sequence"/>
</dbReference>
<dbReference type="RefSeq" id="XP_033658444.1">
    <property type="nucleotide sequence ID" value="XM_033793130.1"/>
</dbReference>
<dbReference type="GeneID" id="54546305"/>
<feature type="compositionally biased region" description="Basic and acidic residues" evidence="1">
    <location>
        <begin position="144"/>
        <end position="154"/>
    </location>
</feature>
<reference evidence="2" key="1">
    <citation type="journal article" date="2020" name="Stud. Mycol.">
        <title>101 Dothideomycetes genomes: a test case for predicting lifestyles and emergence of pathogens.</title>
        <authorList>
            <person name="Haridas S."/>
            <person name="Albert R."/>
            <person name="Binder M."/>
            <person name="Bloem J."/>
            <person name="Labutti K."/>
            <person name="Salamov A."/>
            <person name="Andreopoulos B."/>
            <person name="Baker S."/>
            <person name="Barry K."/>
            <person name="Bills G."/>
            <person name="Bluhm B."/>
            <person name="Cannon C."/>
            <person name="Castanera R."/>
            <person name="Culley D."/>
            <person name="Daum C."/>
            <person name="Ezra D."/>
            <person name="Gonzalez J."/>
            <person name="Henrissat B."/>
            <person name="Kuo A."/>
            <person name="Liang C."/>
            <person name="Lipzen A."/>
            <person name="Lutzoni F."/>
            <person name="Magnuson J."/>
            <person name="Mondo S."/>
            <person name="Nolan M."/>
            <person name="Ohm R."/>
            <person name="Pangilinan J."/>
            <person name="Park H.-J."/>
            <person name="Ramirez L."/>
            <person name="Alfaro M."/>
            <person name="Sun H."/>
            <person name="Tritt A."/>
            <person name="Yoshinaga Y."/>
            <person name="Zwiers L.-H."/>
            <person name="Turgeon B."/>
            <person name="Goodwin S."/>
            <person name="Spatafora J."/>
            <person name="Crous P."/>
            <person name="Grigoriev I."/>
        </authorList>
    </citation>
    <scope>NUCLEOTIDE SEQUENCE</scope>
    <source>
        <strain evidence="2">CBS 379.55</strain>
    </source>
</reference>
<proteinExistence type="predicted"/>
<dbReference type="EMBL" id="ML986484">
    <property type="protein sequence ID" value="KAF2280907.1"/>
    <property type="molecule type" value="Genomic_DNA"/>
</dbReference>